<name>A0A8K0KKJ8_LADFU</name>
<reference evidence="1" key="1">
    <citation type="submission" date="2013-04" db="EMBL/GenBank/DDBJ databases">
        <authorList>
            <person name="Qu J."/>
            <person name="Murali S.C."/>
            <person name="Bandaranaike D."/>
            <person name="Bellair M."/>
            <person name="Blankenburg K."/>
            <person name="Chao H."/>
            <person name="Dinh H."/>
            <person name="Doddapaneni H."/>
            <person name="Downs B."/>
            <person name="Dugan-Rocha S."/>
            <person name="Elkadiri S."/>
            <person name="Gnanaolivu R.D."/>
            <person name="Hernandez B."/>
            <person name="Javaid M."/>
            <person name="Jayaseelan J.C."/>
            <person name="Lee S."/>
            <person name="Li M."/>
            <person name="Ming W."/>
            <person name="Munidasa M."/>
            <person name="Muniz J."/>
            <person name="Nguyen L."/>
            <person name="Ongeri F."/>
            <person name="Osuji N."/>
            <person name="Pu L.-L."/>
            <person name="Puazo M."/>
            <person name="Qu C."/>
            <person name="Quiroz J."/>
            <person name="Raj R."/>
            <person name="Weissenberger G."/>
            <person name="Xin Y."/>
            <person name="Zou X."/>
            <person name="Han Y."/>
            <person name="Richards S."/>
            <person name="Worley K."/>
            <person name="Muzny D."/>
            <person name="Gibbs R."/>
        </authorList>
    </citation>
    <scope>NUCLEOTIDE SEQUENCE</scope>
    <source>
        <strain evidence="1">Sampled in the wild</strain>
    </source>
</reference>
<dbReference type="GO" id="GO:0003700">
    <property type="term" value="F:DNA-binding transcription factor activity"/>
    <property type="evidence" value="ECO:0007669"/>
    <property type="project" value="InterPro"/>
</dbReference>
<gene>
    <name evidence="1" type="ORF">J437_LFUL013460</name>
</gene>
<evidence type="ECO:0000313" key="1">
    <source>
        <dbReference type="EMBL" id="KAG8233968.1"/>
    </source>
</evidence>
<dbReference type="OrthoDB" id="10452875at2759"/>
<comment type="caution">
    <text evidence="1">The sequence shown here is derived from an EMBL/GenBank/DDBJ whole genome shotgun (WGS) entry which is preliminary data.</text>
</comment>
<sequence>MFKMINVIYNYLNELKRTEDGFYIGYIDTAELYKQFLSDLKEVGFYFSVRDSEKFKEDGQFLFKCNKSNVPVPFSGSPFRREKNIMYQCAYGSQYYGKIKRNETYELDPDVSEKKQLRIRHSKKLGCKAKMAAKCIRIYLDYKISSDNAHWRLKRELFELIAML</sequence>
<evidence type="ECO:0000313" key="2">
    <source>
        <dbReference type="Proteomes" id="UP000792457"/>
    </source>
</evidence>
<protein>
    <submittedName>
        <fullName evidence="1">Uncharacterized protein</fullName>
    </submittedName>
</protein>
<dbReference type="InterPro" id="IPR029309">
    <property type="entry name" value="CaRF"/>
</dbReference>
<organism evidence="1 2">
    <name type="scientific">Ladona fulva</name>
    <name type="common">Scarce chaser dragonfly</name>
    <name type="synonym">Libellula fulva</name>
    <dbReference type="NCBI Taxonomy" id="123851"/>
    <lineage>
        <taxon>Eukaryota</taxon>
        <taxon>Metazoa</taxon>
        <taxon>Ecdysozoa</taxon>
        <taxon>Arthropoda</taxon>
        <taxon>Hexapoda</taxon>
        <taxon>Insecta</taxon>
        <taxon>Pterygota</taxon>
        <taxon>Palaeoptera</taxon>
        <taxon>Odonata</taxon>
        <taxon>Epiprocta</taxon>
        <taxon>Anisoptera</taxon>
        <taxon>Libelluloidea</taxon>
        <taxon>Libellulidae</taxon>
        <taxon>Ladona</taxon>
    </lineage>
</organism>
<reference evidence="1" key="2">
    <citation type="submission" date="2017-10" db="EMBL/GenBank/DDBJ databases">
        <title>Ladona fulva Genome sequencing and assembly.</title>
        <authorList>
            <person name="Murali S."/>
            <person name="Richards S."/>
            <person name="Bandaranaike D."/>
            <person name="Bellair M."/>
            <person name="Blankenburg K."/>
            <person name="Chao H."/>
            <person name="Dinh H."/>
            <person name="Doddapaneni H."/>
            <person name="Dugan-Rocha S."/>
            <person name="Elkadiri S."/>
            <person name="Gnanaolivu R."/>
            <person name="Hernandez B."/>
            <person name="Skinner E."/>
            <person name="Javaid M."/>
            <person name="Lee S."/>
            <person name="Li M."/>
            <person name="Ming W."/>
            <person name="Munidasa M."/>
            <person name="Muniz J."/>
            <person name="Nguyen L."/>
            <person name="Hughes D."/>
            <person name="Osuji N."/>
            <person name="Pu L.-L."/>
            <person name="Puazo M."/>
            <person name="Qu C."/>
            <person name="Quiroz J."/>
            <person name="Raj R."/>
            <person name="Weissenberger G."/>
            <person name="Xin Y."/>
            <person name="Zou X."/>
            <person name="Han Y."/>
            <person name="Worley K."/>
            <person name="Muzny D."/>
            <person name="Gibbs R."/>
        </authorList>
    </citation>
    <scope>NUCLEOTIDE SEQUENCE</scope>
    <source>
        <strain evidence="1">Sampled in the wild</strain>
    </source>
</reference>
<dbReference type="PANTHER" id="PTHR47456:SF1">
    <property type="entry name" value="PHD-TYPE DOMAIN-CONTAINING PROTEIN"/>
    <property type="match status" value="1"/>
</dbReference>
<accession>A0A8K0KKJ8</accession>
<dbReference type="PANTHER" id="PTHR47456">
    <property type="entry name" value="PHD-TYPE DOMAIN-CONTAINING PROTEIN"/>
    <property type="match status" value="1"/>
</dbReference>
<proteinExistence type="predicted"/>
<keyword evidence="2" id="KW-1185">Reference proteome</keyword>
<dbReference type="Pfam" id="PF15299">
    <property type="entry name" value="ALS2CR8"/>
    <property type="match status" value="1"/>
</dbReference>
<dbReference type="AlphaFoldDB" id="A0A8K0KKJ8"/>
<dbReference type="EMBL" id="KZ308757">
    <property type="protein sequence ID" value="KAG8233968.1"/>
    <property type="molecule type" value="Genomic_DNA"/>
</dbReference>
<dbReference type="Proteomes" id="UP000792457">
    <property type="component" value="Unassembled WGS sequence"/>
</dbReference>